<sequence length="145" mass="16356">MSQNLSRGSDTLELAVSDKIALVRFDGSLFFANASYFEFKVLEITANRPDLKFIILDAEGINQIDSSGEEVLAQVADRLYKNGVTLVVARMKRQFMQAVRRTGLSKKIGEENFFSRVTSALDYVWDSMGEEYDRTSCPLRNRPAS</sequence>
<dbReference type="InterPro" id="IPR001902">
    <property type="entry name" value="SLC26A/SulP_fam"/>
</dbReference>
<accession>A0A657PP47</accession>
<dbReference type="PROSITE" id="PS50801">
    <property type="entry name" value="STAS"/>
    <property type="match status" value="1"/>
</dbReference>
<keyword evidence="4" id="KW-1185">Reference proteome</keyword>
<dbReference type="Pfam" id="PF01740">
    <property type="entry name" value="STAS"/>
    <property type="match status" value="1"/>
</dbReference>
<protein>
    <recommendedName>
        <fullName evidence="1">STAS domain-containing protein</fullName>
    </recommendedName>
</protein>
<dbReference type="SUPFAM" id="SSF52091">
    <property type="entry name" value="SpoIIaa-like"/>
    <property type="match status" value="1"/>
</dbReference>
<dbReference type="EMBL" id="PQCO01000334">
    <property type="protein sequence ID" value="PUD97940.1"/>
    <property type="molecule type" value="Genomic_DNA"/>
</dbReference>
<dbReference type="InterPro" id="IPR036513">
    <property type="entry name" value="STAS_dom_sf"/>
</dbReference>
<reference evidence="2 4" key="1">
    <citation type="submission" date="2017-02" db="EMBL/GenBank/DDBJ databases">
        <title>Novel co-symbiosis in the unique lucinid bivalve Phacoides pectinatus.</title>
        <authorList>
            <person name="Lim S.J."/>
            <person name="Davis B.G."/>
            <person name="Gill D.E."/>
            <person name="Engel A.S."/>
            <person name="Anderson L.C."/>
            <person name="Campbell B.J."/>
        </authorList>
    </citation>
    <scope>NUCLEOTIDE SEQUENCE [LARGE SCALE GENOMIC DNA]</scope>
    <source>
        <strain evidence="2">LUC13016_P6</strain>
    </source>
</reference>
<dbReference type="EMBL" id="MUIE01000210">
    <property type="protein sequence ID" value="OQX34720.1"/>
    <property type="molecule type" value="Genomic_DNA"/>
</dbReference>
<dbReference type="AlphaFoldDB" id="A0A657PP47"/>
<comment type="caution">
    <text evidence="2">The sequence shown here is derived from an EMBL/GenBank/DDBJ whole genome shotgun (WGS) entry which is preliminary data.</text>
</comment>
<feature type="domain" description="STAS" evidence="1">
    <location>
        <begin position="10"/>
        <end position="124"/>
    </location>
</feature>
<dbReference type="Gene3D" id="3.30.750.24">
    <property type="entry name" value="STAS domain"/>
    <property type="match status" value="1"/>
</dbReference>
<evidence type="ECO:0000259" key="1">
    <source>
        <dbReference type="PROSITE" id="PS50801"/>
    </source>
</evidence>
<evidence type="ECO:0000313" key="4">
    <source>
        <dbReference type="Proteomes" id="UP000243361"/>
    </source>
</evidence>
<gene>
    <name evidence="2" type="ORF">B0D84_03200</name>
    <name evidence="3" type="ORF">C3L24_13670</name>
</gene>
<evidence type="ECO:0000313" key="5">
    <source>
        <dbReference type="Proteomes" id="UP000250928"/>
    </source>
</evidence>
<dbReference type="GO" id="GO:0016020">
    <property type="term" value="C:membrane"/>
    <property type="evidence" value="ECO:0007669"/>
    <property type="project" value="InterPro"/>
</dbReference>
<dbReference type="Proteomes" id="UP000250928">
    <property type="component" value="Unassembled WGS sequence"/>
</dbReference>
<proteinExistence type="predicted"/>
<evidence type="ECO:0000313" key="2">
    <source>
        <dbReference type="EMBL" id="OQX34720.1"/>
    </source>
</evidence>
<dbReference type="GO" id="GO:0055085">
    <property type="term" value="P:transmembrane transport"/>
    <property type="evidence" value="ECO:0007669"/>
    <property type="project" value="InterPro"/>
</dbReference>
<name>A0A657PP47_9GAMM</name>
<dbReference type="InterPro" id="IPR002645">
    <property type="entry name" value="STAS_dom"/>
</dbReference>
<dbReference type="PANTHER" id="PTHR11814">
    <property type="entry name" value="SULFATE TRANSPORTER"/>
    <property type="match status" value="1"/>
</dbReference>
<reference evidence="3 5" key="2">
    <citation type="submission" date="2018-01" db="EMBL/GenBank/DDBJ databases">
        <title>Novel co-symbiosis in the lucinid bivalve Phacoides pectinatus.</title>
        <authorList>
            <person name="Lim S.J."/>
            <person name="Davis B.G."/>
            <person name="Gill D.E."/>
            <person name="Engel A.S."/>
            <person name="Anderson L.C."/>
            <person name="Campbell B.J."/>
        </authorList>
    </citation>
    <scope>NUCLEOTIDE SEQUENCE [LARGE SCALE GENOMIC DNA]</scope>
    <source>
        <strain evidence="3">N3_P5</strain>
    </source>
</reference>
<evidence type="ECO:0000313" key="3">
    <source>
        <dbReference type="EMBL" id="PUD97940.1"/>
    </source>
</evidence>
<dbReference type="Proteomes" id="UP000243361">
    <property type="component" value="Unassembled WGS sequence"/>
</dbReference>
<dbReference type="CDD" id="cd07042">
    <property type="entry name" value="STAS_SulP_like_sulfate_transporter"/>
    <property type="match status" value="1"/>
</dbReference>
<organism evidence="2 4">
    <name type="scientific">Candidatus Sedimenticola endophacoides</name>
    <dbReference type="NCBI Taxonomy" id="2548426"/>
    <lineage>
        <taxon>Bacteria</taxon>
        <taxon>Pseudomonadati</taxon>
        <taxon>Pseudomonadota</taxon>
        <taxon>Gammaproteobacteria</taxon>
        <taxon>Chromatiales</taxon>
        <taxon>Sedimenticolaceae</taxon>
        <taxon>Sedimenticola</taxon>
    </lineage>
</organism>